<feature type="region of interest" description="Disordered" evidence="1">
    <location>
        <begin position="135"/>
        <end position="181"/>
    </location>
</feature>
<proteinExistence type="predicted"/>
<name>A0AA40E5E3_9PEZI</name>
<accession>A0AA40E5E3</accession>
<dbReference type="Proteomes" id="UP001172102">
    <property type="component" value="Unassembled WGS sequence"/>
</dbReference>
<sequence>MPLKLYGISSLSHFDSATPSFLHQLRRVLDNFDKLPEQQSAAELLPIDEMEERLQYIKKLEKCWRVNFAFLSQNPGERYSGFNDAELSGLLHTDTGYLRDNTVRPRDMNALIQDILNFPLALKIFATKSLSKAESAAQQKDQPTIEISPPSVSSASGDDEEGKKATEKRRSTKFDSSGKGYRNEYDLDKRNELDGGAVQVKKGGTINRNMDWCQKTWFAAWLKDQTSHLLPIEDAEERRFYMRKLEMHWKDNFSEFPGRPDEEYKPLSQIIIATIMTMDLATLRGATVNAISPDDILRALFVMPCFVKTMMTKTRNADDKALLVLAEPTMNRKFHCMPQRKDIGSEALPLTTGEAWQGREALESMLGKTYGDLDPSNPVFANDRPRSICHYLRTGNIFYVNVEKRHANHILTAFKLQWATIKTYSISGGAEALKDVGDHPDYLDENLEWIGCPRPTIAELLLEMED</sequence>
<organism evidence="2 3">
    <name type="scientific">Lasiosphaeris hirsuta</name>
    <dbReference type="NCBI Taxonomy" id="260670"/>
    <lineage>
        <taxon>Eukaryota</taxon>
        <taxon>Fungi</taxon>
        <taxon>Dikarya</taxon>
        <taxon>Ascomycota</taxon>
        <taxon>Pezizomycotina</taxon>
        <taxon>Sordariomycetes</taxon>
        <taxon>Sordariomycetidae</taxon>
        <taxon>Sordariales</taxon>
        <taxon>Lasiosphaeriaceae</taxon>
        <taxon>Lasiosphaeris</taxon>
    </lineage>
</organism>
<feature type="compositionally biased region" description="Basic and acidic residues" evidence="1">
    <location>
        <begin position="161"/>
        <end position="173"/>
    </location>
</feature>
<gene>
    <name evidence="2" type="ORF">B0H67DRAFT_642069</name>
</gene>
<dbReference type="EMBL" id="JAUKUA010000002">
    <property type="protein sequence ID" value="KAK0725677.1"/>
    <property type="molecule type" value="Genomic_DNA"/>
</dbReference>
<evidence type="ECO:0000313" key="2">
    <source>
        <dbReference type="EMBL" id="KAK0725677.1"/>
    </source>
</evidence>
<keyword evidence="3" id="KW-1185">Reference proteome</keyword>
<protein>
    <submittedName>
        <fullName evidence="2">Uncharacterized protein</fullName>
    </submittedName>
</protein>
<reference evidence="2" key="1">
    <citation type="submission" date="2023-06" db="EMBL/GenBank/DDBJ databases">
        <title>Genome-scale phylogeny and comparative genomics of the fungal order Sordariales.</title>
        <authorList>
            <consortium name="Lawrence Berkeley National Laboratory"/>
            <person name="Hensen N."/>
            <person name="Bonometti L."/>
            <person name="Westerberg I."/>
            <person name="Brannstrom I.O."/>
            <person name="Guillou S."/>
            <person name="Cros-Aarteil S."/>
            <person name="Calhoun S."/>
            <person name="Haridas S."/>
            <person name="Kuo A."/>
            <person name="Mondo S."/>
            <person name="Pangilinan J."/>
            <person name="Riley R."/>
            <person name="Labutti K."/>
            <person name="Andreopoulos B."/>
            <person name="Lipzen A."/>
            <person name="Chen C."/>
            <person name="Yanf M."/>
            <person name="Daum C."/>
            <person name="Ng V."/>
            <person name="Clum A."/>
            <person name="Steindorff A."/>
            <person name="Ohm R."/>
            <person name="Martin F."/>
            <person name="Silar P."/>
            <person name="Natvig D."/>
            <person name="Lalanne C."/>
            <person name="Gautier V."/>
            <person name="Ament-Velasquez S.L."/>
            <person name="Kruys A."/>
            <person name="Hutchinson M.I."/>
            <person name="Powell A.J."/>
            <person name="Barry K."/>
            <person name="Miller A.N."/>
            <person name="Grigoriev I.V."/>
            <person name="Debuchy R."/>
            <person name="Gladieux P."/>
            <person name="Thoren M.H."/>
            <person name="Johannesson H."/>
        </authorList>
    </citation>
    <scope>NUCLEOTIDE SEQUENCE</scope>
    <source>
        <strain evidence="2">SMH4607-1</strain>
    </source>
</reference>
<dbReference type="AlphaFoldDB" id="A0AA40E5E3"/>
<evidence type="ECO:0000313" key="3">
    <source>
        <dbReference type="Proteomes" id="UP001172102"/>
    </source>
</evidence>
<comment type="caution">
    <text evidence="2">The sequence shown here is derived from an EMBL/GenBank/DDBJ whole genome shotgun (WGS) entry which is preliminary data.</text>
</comment>
<evidence type="ECO:0000256" key="1">
    <source>
        <dbReference type="SAM" id="MobiDB-lite"/>
    </source>
</evidence>